<dbReference type="Pfam" id="PF13527">
    <property type="entry name" value="Acetyltransf_9"/>
    <property type="match status" value="1"/>
</dbReference>
<dbReference type="PROSITE" id="PS51186">
    <property type="entry name" value="GNAT"/>
    <property type="match status" value="1"/>
</dbReference>
<organism evidence="2 3">
    <name type="scientific">Pendulispora albinea</name>
    <dbReference type="NCBI Taxonomy" id="2741071"/>
    <lineage>
        <taxon>Bacteria</taxon>
        <taxon>Pseudomonadati</taxon>
        <taxon>Myxococcota</taxon>
        <taxon>Myxococcia</taxon>
        <taxon>Myxococcales</taxon>
        <taxon>Sorangiineae</taxon>
        <taxon>Pendulisporaceae</taxon>
        <taxon>Pendulispora</taxon>
    </lineage>
</organism>
<proteinExistence type="predicted"/>
<name>A0ABZ2LNQ2_9BACT</name>
<accession>A0ABZ2LNQ2</accession>
<dbReference type="RefSeq" id="WP_394822155.1">
    <property type="nucleotide sequence ID" value="NZ_CP089984.1"/>
</dbReference>
<evidence type="ECO:0000259" key="1">
    <source>
        <dbReference type="PROSITE" id="PS51186"/>
    </source>
</evidence>
<dbReference type="InterPro" id="IPR016181">
    <property type="entry name" value="Acyl_CoA_acyltransferase"/>
</dbReference>
<reference evidence="2 3" key="1">
    <citation type="submission" date="2021-12" db="EMBL/GenBank/DDBJ databases">
        <title>Discovery of the Pendulisporaceae a myxobacterial family with distinct sporulation behavior and unique specialized metabolism.</title>
        <authorList>
            <person name="Garcia R."/>
            <person name="Popoff A."/>
            <person name="Bader C.D."/>
            <person name="Loehr J."/>
            <person name="Walesch S."/>
            <person name="Walt C."/>
            <person name="Boldt J."/>
            <person name="Bunk B."/>
            <person name="Haeckl F.J.F.P.J."/>
            <person name="Gunesch A.P."/>
            <person name="Birkelbach J."/>
            <person name="Nuebel U."/>
            <person name="Pietschmann T."/>
            <person name="Bach T."/>
            <person name="Mueller R."/>
        </authorList>
    </citation>
    <scope>NUCLEOTIDE SEQUENCE [LARGE SCALE GENOMIC DNA]</scope>
    <source>
        <strain evidence="2 3">MSr11954</strain>
    </source>
</reference>
<protein>
    <submittedName>
        <fullName evidence="2">GNAT family N-acetyltransferase</fullName>
    </submittedName>
</protein>
<sequence length="363" mass="40929">MSKPTDEEIVYRRANHDDPADRERILGILREYLTSVGEPGVADARYQWLYRKNPALTAYTFLASDRATREVVGLTSLFPRPVWVHGQTFLGAIGGDGYVTPRYRRRGIITRLHSEALRVMSDRDEAVSFMYGPPEPNNLKALLHAGASRVGQVQRFVRPLDADGFGARVTAHMAQWAAPLRKPLAWALSPRRSKLRLLELGDQPDARVDRVWHATVDAFEGTKHVIPVRDAPFYAWRFGPSSEGGIGRQRGYLVLDGETPVAAVALERHEGKAAIVDVTAPPRWLARTYRAIFDACRDVASIHFEVHTPCPRLQMTLYRLGFLPRTSKPFQVHVGPHHPAYDALVRPNAWRYMWGDGDVTRVL</sequence>
<dbReference type="Gene3D" id="3.40.630.30">
    <property type="match status" value="1"/>
</dbReference>
<gene>
    <name evidence="2" type="ORF">LZC94_32385</name>
</gene>
<dbReference type="InterPro" id="IPR000182">
    <property type="entry name" value="GNAT_dom"/>
</dbReference>
<dbReference type="Proteomes" id="UP001370348">
    <property type="component" value="Chromosome"/>
</dbReference>
<dbReference type="EMBL" id="CP089984">
    <property type="protein sequence ID" value="WXB12533.1"/>
    <property type="molecule type" value="Genomic_DNA"/>
</dbReference>
<evidence type="ECO:0000313" key="2">
    <source>
        <dbReference type="EMBL" id="WXB12533.1"/>
    </source>
</evidence>
<evidence type="ECO:0000313" key="3">
    <source>
        <dbReference type="Proteomes" id="UP001370348"/>
    </source>
</evidence>
<dbReference type="SUPFAM" id="SSF55729">
    <property type="entry name" value="Acyl-CoA N-acyltransferases (Nat)"/>
    <property type="match status" value="1"/>
</dbReference>
<keyword evidence="3" id="KW-1185">Reference proteome</keyword>
<feature type="domain" description="N-acetyltransferase" evidence="1">
    <location>
        <begin position="9"/>
        <end position="185"/>
    </location>
</feature>